<evidence type="ECO:0000313" key="5">
    <source>
        <dbReference type="Proteomes" id="UP000285378"/>
    </source>
</evidence>
<dbReference type="SUPFAM" id="SSF141868">
    <property type="entry name" value="EAL domain-like"/>
    <property type="match status" value="1"/>
</dbReference>
<dbReference type="OrthoDB" id="9812358at2"/>
<dbReference type="GO" id="GO:0000160">
    <property type="term" value="P:phosphorelay signal transduction system"/>
    <property type="evidence" value="ECO:0007669"/>
    <property type="project" value="InterPro"/>
</dbReference>
<accession>A0A423MK27</accession>
<dbReference type="Pfam" id="PF00563">
    <property type="entry name" value="EAL"/>
    <property type="match status" value="1"/>
</dbReference>
<dbReference type="InterPro" id="IPR011006">
    <property type="entry name" value="CheY-like_superfamily"/>
</dbReference>
<organism evidence="4 5">
    <name type="scientific">Pseudomonas fluorescens</name>
    <dbReference type="NCBI Taxonomy" id="294"/>
    <lineage>
        <taxon>Bacteria</taxon>
        <taxon>Pseudomonadati</taxon>
        <taxon>Pseudomonadota</taxon>
        <taxon>Gammaproteobacteria</taxon>
        <taxon>Pseudomonadales</taxon>
        <taxon>Pseudomonadaceae</taxon>
        <taxon>Pseudomonas</taxon>
    </lineage>
</organism>
<dbReference type="InterPro" id="IPR001633">
    <property type="entry name" value="EAL_dom"/>
</dbReference>
<dbReference type="EMBL" id="MOBX01000003">
    <property type="protein sequence ID" value="RON84948.1"/>
    <property type="molecule type" value="Genomic_DNA"/>
</dbReference>
<dbReference type="InterPro" id="IPR050706">
    <property type="entry name" value="Cyclic-di-GMP_PDE-like"/>
</dbReference>
<dbReference type="Gene3D" id="3.20.20.450">
    <property type="entry name" value="EAL domain"/>
    <property type="match status" value="1"/>
</dbReference>
<dbReference type="AlphaFoldDB" id="A0A423MK27"/>
<keyword evidence="1" id="KW-0597">Phosphoprotein</keyword>
<sequence>MASPRILVLENQGFARSVLVKMLQRLAVHDVVQATDGEHAMVQMHLYGGVDIVLCDLTDRGLDCLEFLRRASQSGMVRAVVLCSELQPELHRALGQMHSLAGLQLLGILRRPIQLRSLHRLLHRFSLDRTVPVPSVLRKELPSEEEVRRGLALGEFRAWFQPQIELQTGTAVGFEALARWQHPARGVLLPSEFLAAVLAYDLIDQMFKHLLEQGLSLMGILRRQGVNLTLAFNLHASQLASGELIDHIKRALERHAFKGSTLMFELAENGLLDSAPGIHENLLRLRLLGCGLSVDDFGVGFSSLKLLCQLPFNQIKLDGRFVQRLDRQRNRAMVTCTQGLAQSLDMRLVIEGVSSSRIREGLLELGCDTGQGYHLARPMTGHDLLQWLEALGSAR</sequence>
<evidence type="ECO:0000256" key="1">
    <source>
        <dbReference type="PROSITE-ProRule" id="PRU00169"/>
    </source>
</evidence>
<dbReference type="PROSITE" id="PS50883">
    <property type="entry name" value="EAL"/>
    <property type="match status" value="1"/>
</dbReference>
<dbReference type="InterPro" id="IPR001789">
    <property type="entry name" value="Sig_transdc_resp-reg_receiver"/>
</dbReference>
<protein>
    <recommendedName>
        <fullName evidence="6">EAL domain-containing protein</fullName>
    </recommendedName>
</protein>
<dbReference type="PROSITE" id="PS50110">
    <property type="entry name" value="RESPONSE_REGULATORY"/>
    <property type="match status" value="1"/>
</dbReference>
<dbReference type="InterPro" id="IPR035919">
    <property type="entry name" value="EAL_sf"/>
</dbReference>
<dbReference type="PANTHER" id="PTHR33121">
    <property type="entry name" value="CYCLIC DI-GMP PHOSPHODIESTERASE PDEF"/>
    <property type="match status" value="1"/>
</dbReference>
<comment type="caution">
    <text evidence="4">The sequence shown here is derived from an EMBL/GenBank/DDBJ whole genome shotgun (WGS) entry which is preliminary data.</text>
</comment>
<dbReference type="Proteomes" id="UP000285378">
    <property type="component" value="Unassembled WGS sequence"/>
</dbReference>
<dbReference type="PANTHER" id="PTHR33121:SF70">
    <property type="entry name" value="SIGNALING PROTEIN YKOW"/>
    <property type="match status" value="1"/>
</dbReference>
<dbReference type="Gene3D" id="3.40.50.2300">
    <property type="match status" value="1"/>
</dbReference>
<evidence type="ECO:0000259" key="2">
    <source>
        <dbReference type="PROSITE" id="PS50110"/>
    </source>
</evidence>
<reference evidence="4 5" key="1">
    <citation type="submission" date="2016-10" db="EMBL/GenBank/DDBJ databases">
        <title>Comparative genome analysis of multiple Pseudomonas spp. focuses on biocontrol and plant growth promoting traits.</title>
        <authorList>
            <person name="Tao X.-Y."/>
            <person name="Taylor C.G."/>
        </authorList>
    </citation>
    <scope>NUCLEOTIDE SEQUENCE [LARGE SCALE GENOMIC DNA]</scope>
    <source>
        <strain evidence="4 5">28B5</strain>
    </source>
</reference>
<evidence type="ECO:0000313" key="4">
    <source>
        <dbReference type="EMBL" id="RON84948.1"/>
    </source>
</evidence>
<feature type="modified residue" description="4-aspartylphosphate" evidence="1">
    <location>
        <position position="56"/>
    </location>
</feature>
<evidence type="ECO:0008006" key="6">
    <source>
        <dbReference type="Google" id="ProtNLM"/>
    </source>
</evidence>
<name>A0A423MK27_PSEFL</name>
<dbReference type="SUPFAM" id="SSF52172">
    <property type="entry name" value="CheY-like"/>
    <property type="match status" value="1"/>
</dbReference>
<proteinExistence type="predicted"/>
<dbReference type="GO" id="GO:0071111">
    <property type="term" value="F:cyclic-guanylate-specific phosphodiesterase activity"/>
    <property type="evidence" value="ECO:0007669"/>
    <property type="project" value="InterPro"/>
</dbReference>
<feature type="domain" description="Response regulatory" evidence="2">
    <location>
        <begin position="5"/>
        <end position="126"/>
    </location>
</feature>
<dbReference type="CDD" id="cd01948">
    <property type="entry name" value="EAL"/>
    <property type="match status" value="1"/>
</dbReference>
<evidence type="ECO:0000259" key="3">
    <source>
        <dbReference type="PROSITE" id="PS50883"/>
    </source>
</evidence>
<dbReference type="RefSeq" id="WP_123448620.1">
    <property type="nucleotide sequence ID" value="NZ_MOBX01000003.1"/>
</dbReference>
<dbReference type="SMART" id="SM00052">
    <property type="entry name" value="EAL"/>
    <property type="match status" value="1"/>
</dbReference>
<gene>
    <name evidence="4" type="ORF">BK670_03325</name>
</gene>
<feature type="domain" description="EAL" evidence="3">
    <location>
        <begin position="140"/>
        <end position="392"/>
    </location>
</feature>